<evidence type="ECO:0000313" key="3">
    <source>
        <dbReference type="Proteomes" id="UP000004810"/>
    </source>
</evidence>
<evidence type="ECO:0000256" key="1">
    <source>
        <dbReference type="SAM" id="MobiDB-lite"/>
    </source>
</evidence>
<sequence>MKACLYASINMNDHDYVRKHCYRVFHHDWVEEEGTKSSYEECSVEENESEKFSQQSRTSSATSGPDSQQESVDMPINPIQNILPSDATDNMILNEKNVLTKDMKPEMDASLILKLMFYRINLPVVSYNGDSIALCISVEL</sequence>
<comment type="caution">
    <text evidence="2">The sequence shown here is derived from an EMBL/GenBank/DDBJ whole genome shotgun (WGS) entry which is preliminary data.</text>
</comment>
<organism evidence="2 3">
    <name type="scientific">Wuchereria bancrofti</name>
    <dbReference type="NCBI Taxonomy" id="6293"/>
    <lineage>
        <taxon>Eukaryota</taxon>
        <taxon>Metazoa</taxon>
        <taxon>Ecdysozoa</taxon>
        <taxon>Nematoda</taxon>
        <taxon>Chromadorea</taxon>
        <taxon>Rhabditida</taxon>
        <taxon>Spirurina</taxon>
        <taxon>Spiruromorpha</taxon>
        <taxon>Filarioidea</taxon>
        <taxon>Onchocercidae</taxon>
        <taxon>Wuchereria</taxon>
    </lineage>
</organism>
<gene>
    <name evidence="2" type="ORF">WUBG_15747</name>
</gene>
<name>J9DUG9_WUCBA</name>
<accession>J9DUG9</accession>
<feature type="compositionally biased region" description="Polar residues" evidence="1">
    <location>
        <begin position="52"/>
        <end position="71"/>
    </location>
</feature>
<feature type="region of interest" description="Disordered" evidence="1">
    <location>
        <begin position="33"/>
        <end position="83"/>
    </location>
</feature>
<protein>
    <submittedName>
        <fullName evidence="2">Uncharacterized protein</fullName>
    </submittedName>
</protein>
<dbReference type="Proteomes" id="UP000004810">
    <property type="component" value="Unassembled WGS sequence"/>
</dbReference>
<reference evidence="3" key="1">
    <citation type="submission" date="2012-08" db="EMBL/GenBank/DDBJ databases">
        <title>The Genome Sequence of Wuchereria bancrofti.</title>
        <authorList>
            <person name="Nutman T.B."/>
            <person name="Fink D.L."/>
            <person name="Russ C."/>
            <person name="Young S."/>
            <person name="Zeng Q."/>
            <person name="Koehrsen M."/>
            <person name="Alvarado L."/>
            <person name="Berlin A."/>
            <person name="Chapman S.B."/>
            <person name="Chen Z."/>
            <person name="Freedman E."/>
            <person name="Gellesch M."/>
            <person name="Goldberg J."/>
            <person name="Griggs A."/>
            <person name="Gujja S."/>
            <person name="Heilman E.R."/>
            <person name="Heiman D."/>
            <person name="Hepburn T."/>
            <person name="Howarth C."/>
            <person name="Jen D."/>
            <person name="Larson L."/>
            <person name="Lewis B."/>
            <person name="Mehta T."/>
            <person name="Park D."/>
            <person name="Pearson M."/>
            <person name="Roberts A."/>
            <person name="Saif S."/>
            <person name="Shea T."/>
            <person name="Shenoy N."/>
            <person name="Sisk P."/>
            <person name="Stolte C."/>
            <person name="Sykes S."/>
            <person name="Walk T."/>
            <person name="White J."/>
            <person name="Yandava C."/>
            <person name="Haas B."/>
            <person name="Henn M.R."/>
            <person name="Nusbaum C."/>
            <person name="Birren B."/>
        </authorList>
    </citation>
    <scope>NUCLEOTIDE SEQUENCE [LARGE SCALE GENOMIC DNA]</scope>
    <source>
        <strain evidence="3">NA</strain>
    </source>
</reference>
<evidence type="ECO:0000313" key="2">
    <source>
        <dbReference type="EMBL" id="EJW73346.1"/>
    </source>
</evidence>
<dbReference type="AlphaFoldDB" id="J9DUG9"/>
<proteinExistence type="predicted"/>
<dbReference type="EMBL" id="ADBV01014252">
    <property type="protein sequence ID" value="EJW73346.1"/>
    <property type="molecule type" value="Genomic_DNA"/>
</dbReference>